<feature type="transmembrane region" description="Helical" evidence="1">
    <location>
        <begin position="26"/>
        <end position="43"/>
    </location>
</feature>
<accession>A0A3A1YER6</accession>
<feature type="transmembrane region" description="Helical" evidence="1">
    <location>
        <begin position="276"/>
        <end position="296"/>
    </location>
</feature>
<keyword evidence="3" id="KW-1185">Reference proteome</keyword>
<feature type="transmembrane region" description="Helical" evidence="1">
    <location>
        <begin position="226"/>
        <end position="256"/>
    </location>
</feature>
<gene>
    <name evidence="2" type="ORF">CKF58_07785</name>
</gene>
<dbReference type="Proteomes" id="UP000265916">
    <property type="component" value="Unassembled WGS sequence"/>
</dbReference>
<sequence length="304" mass="34897">MKPSFYAPKREVNTLWLALRFFGNNWLFLSCIFLIGITIQYNFENLIRVFPALVLDLQTVKIEELTAMSFIEKLTVYNTGWIIAKAIVNSLIVAIIIIAMKELAQLLESRNDNKALYEITDLKAHVSLATTFKSFFILLFSWQVLKISLFAVWRSLQFVLVFMAISFIVSAITYNFGDAVVSILYLLFRIFNIMLPIIVTTLAIFERKSFAGYFIDFKNLFTVRAADFFNSIVFVSIVLVVTPMLMILLYALMSILGSSLNITSVTDFINQFAADYITGFLTDLYIVVIFMVIYVYKRKAKEKS</sequence>
<feature type="transmembrane region" description="Helical" evidence="1">
    <location>
        <begin position="82"/>
        <end position="104"/>
    </location>
</feature>
<feature type="transmembrane region" description="Helical" evidence="1">
    <location>
        <begin position="183"/>
        <end position="205"/>
    </location>
</feature>
<reference evidence="2 3" key="1">
    <citation type="submission" date="2017-08" db="EMBL/GenBank/DDBJ databases">
        <title>Reclassification of Bisgaard taxon 37 and 44.</title>
        <authorList>
            <person name="Christensen H."/>
        </authorList>
    </citation>
    <scope>NUCLEOTIDE SEQUENCE [LARGE SCALE GENOMIC DNA]</scope>
    <source>
        <strain evidence="2 3">111</strain>
    </source>
</reference>
<evidence type="ECO:0000313" key="3">
    <source>
        <dbReference type="Proteomes" id="UP000265916"/>
    </source>
</evidence>
<dbReference type="OrthoDB" id="5676607at2"/>
<feature type="transmembrane region" description="Helical" evidence="1">
    <location>
        <begin position="157"/>
        <end position="177"/>
    </location>
</feature>
<evidence type="ECO:0000313" key="2">
    <source>
        <dbReference type="EMBL" id="RIY34704.1"/>
    </source>
</evidence>
<keyword evidence="1" id="KW-1133">Transmembrane helix</keyword>
<keyword evidence="1" id="KW-0812">Transmembrane</keyword>
<name>A0A3A1YER6_9GAMM</name>
<organism evidence="2 3">
    <name type="scientific">Psittacicella hinzii</name>
    <dbReference type="NCBI Taxonomy" id="2028575"/>
    <lineage>
        <taxon>Bacteria</taxon>
        <taxon>Pseudomonadati</taxon>
        <taxon>Pseudomonadota</taxon>
        <taxon>Gammaproteobacteria</taxon>
        <taxon>Pasteurellales</taxon>
        <taxon>Psittacicellaceae</taxon>
        <taxon>Psittacicella</taxon>
    </lineage>
</organism>
<dbReference type="PROSITE" id="PS51257">
    <property type="entry name" value="PROKAR_LIPOPROTEIN"/>
    <property type="match status" value="1"/>
</dbReference>
<keyword evidence="1" id="KW-0472">Membrane</keyword>
<dbReference type="AlphaFoldDB" id="A0A3A1YER6"/>
<dbReference type="EMBL" id="NRJG01000179">
    <property type="protein sequence ID" value="RIY34704.1"/>
    <property type="molecule type" value="Genomic_DNA"/>
</dbReference>
<dbReference type="RefSeq" id="WP_119532648.1">
    <property type="nucleotide sequence ID" value="NZ_JBHSSP010000020.1"/>
</dbReference>
<proteinExistence type="predicted"/>
<comment type="caution">
    <text evidence="2">The sequence shown here is derived from an EMBL/GenBank/DDBJ whole genome shotgun (WGS) entry which is preliminary data.</text>
</comment>
<protein>
    <submittedName>
        <fullName evidence="2">Uncharacterized protein</fullName>
    </submittedName>
</protein>
<evidence type="ECO:0000256" key="1">
    <source>
        <dbReference type="SAM" id="Phobius"/>
    </source>
</evidence>